<evidence type="ECO:0008006" key="3">
    <source>
        <dbReference type="Google" id="ProtNLM"/>
    </source>
</evidence>
<gene>
    <name evidence="1" type="ORF">SAMN06295960_3566</name>
</gene>
<organism evidence="1 2">
    <name type="scientific">Paenibacillus aquistagni</name>
    <dbReference type="NCBI Taxonomy" id="1852522"/>
    <lineage>
        <taxon>Bacteria</taxon>
        <taxon>Bacillati</taxon>
        <taxon>Bacillota</taxon>
        <taxon>Bacilli</taxon>
        <taxon>Bacillales</taxon>
        <taxon>Paenibacillaceae</taxon>
        <taxon>Paenibacillus</taxon>
    </lineage>
</organism>
<dbReference type="AlphaFoldDB" id="A0A1X7LIT0"/>
<protein>
    <recommendedName>
        <fullName evidence="3">DUF948 domain-containing protein</fullName>
    </recommendedName>
</protein>
<sequence length="148" mass="17221">MLEWSAAVAAGAWVVLSLVLIAAVIRAMRLMRKSEKTLFLLEQEILLLVQQLQDFTRRSDEALKKAEDAAGELAQWKDTAVQVRELAEQWNLRISKWSKRTEDAVESAHRANEHRIQETLQWLELTLAIWKDIQKRRSRYAESPEDHT</sequence>
<reference evidence="1 2" key="1">
    <citation type="submission" date="2017-04" db="EMBL/GenBank/DDBJ databases">
        <authorList>
            <person name="Afonso C.L."/>
            <person name="Miller P.J."/>
            <person name="Scott M.A."/>
            <person name="Spackman E."/>
            <person name="Goraichik I."/>
            <person name="Dimitrov K.M."/>
            <person name="Suarez D.L."/>
            <person name="Swayne D.E."/>
        </authorList>
    </citation>
    <scope>NUCLEOTIDE SEQUENCE [LARGE SCALE GENOMIC DNA]</scope>
    <source>
        <strain evidence="1 2">11</strain>
    </source>
</reference>
<evidence type="ECO:0000313" key="2">
    <source>
        <dbReference type="Proteomes" id="UP000193834"/>
    </source>
</evidence>
<dbReference type="RefSeq" id="WP_088549549.1">
    <property type="nucleotide sequence ID" value="NZ_FXAZ01000005.1"/>
</dbReference>
<accession>A0A1X7LIT0</accession>
<name>A0A1X7LIT0_9BACL</name>
<keyword evidence="2" id="KW-1185">Reference proteome</keyword>
<dbReference type="OrthoDB" id="2663256at2"/>
<dbReference type="STRING" id="1852522.SAMN06295960_3566"/>
<dbReference type="EMBL" id="FXAZ01000005">
    <property type="protein sequence ID" value="SMG53788.1"/>
    <property type="molecule type" value="Genomic_DNA"/>
</dbReference>
<dbReference type="Proteomes" id="UP000193834">
    <property type="component" value="Unassembled WGS sequence"/>
</dbReference>
<evidence type="ECO:0000313" key="1">
    <source>
        <dbReference type="EMBL" id="SMG53788.1"/>
    </source>
</evidence>
<proteinExistence type="predicted"/>